<dbReference type="Gene3D" id="3.40.1580.10">
    <property type="entry name" value="SMI1/KNR4-like"/>
    <property type="match status" value="1"/>
</dbReference>
<accession>A0A4U2XZH7</accession>
<dbReference type="SMART" id="SM00860">
    <property type="entry name" value="SMI1_KNR4"/>
    <property type="match status" value="1"/>
</dbReference>
<dbReference type="Pfam" id="PF09346">
    <property type="entry name" value="SMI1_KNR4"/>
    <property type="match status" value="1"/>
</dbReference>
<name>A0A4U2XZH7_9BACI</name>
<dbReference type="EMBL" id="SZPU01000115">
    <property type="protein sequence ID" value="TKI53426.1"/>
    <property type="molecule type" value="Genomic_DNA"/>
</dbReference>
<dbReference type="Proteomes" id="UP000308744">
    <property type="component" value="Unassembled WGS sequence"/>
</dbReference>
<feature type="domain" description="Knr4/Smi1-like" evidence="1">
    <location>
        <begin position="11"/>
        <end position="150"/>
    </location>
</feature>
<sequence length="156" mass="17997">MNIKFEVSFGSTNITEINMFERSQSIILPDDYKDFLMKFNGGKPAVRRFETMDGKHTSSLMLLFPIAKNFEPNLNSAYNEFNREQIIPLNLLAIGNDPIDNIICISTSGKDVGCVYYWSLDMEEFDEEDFHPSYKYMSLIAKSFTEFIGNLFLPKD</sequence>
<dbReference type="RefSeq" id="WP_107897322.1">
    <property type="nucleotide sequence ID" value="NZ_PYWM01000036.1"/>
</dbReference>
<dbReference type="InterPro" id="IPR037883">
    <property type="entry name" value="Knr4/Smi1-like_sf"/>
</dbReference>
<evidence type="ECO:0000313" key="2">
    <source>
        <dbReference type="EMBL" id="TKI53426.1"/>
    </source>
</evidence>
<dbReference type="AlphaFoldDB" id="A0A4U2XZH7"/>
<dbReference type="SUPFAM" id="SSF160631">
    <property type="entry name" value="SMI1/KNR4-like"/>
    <property type="match status" value="1"/>
</dbReference>
<dbReference type="InterPro" id="IPR018958">
    <property type="entry name" value="Knr4/Smi1-like_dom"/>
</dbReference>
<protein>
    <submittedName>
        <fullName evidence="2">SMI1/KNR4 family protein</fullName>
    </submittedName>
</protein>
<gene>
    <name evidence="2" type="ORF">FC756_24100</name>
</gene>
<evidence type="ECO:0000313" key="3">
    <source>
        <dbReference type="Proteomes" id="UP000308744"/>
    </source>
</evidence>
<evidence type="ECO:0000259" key="1">
    <source>
        <dbReference type="SMART" id="SM00860"/>
    </source>
</evidence>
<keyword evidence="3" id="KW-1185">Reference proteome</keyword>
<reference evidence="2 3" key="1">
    <citation type="submission" date="2019-04" db="EMBL/GenBank/DDBJ databases">
        <title>Lysinibacillus genome sequencing.</title>
        <authorList>
            <person name="Dunlap C."/>
        </authorList>
    </citation>
    <scope>NUCLEOTIDE SEQUENCE [LARGE SCALE GENOMIC DNA]</scope>
    <source>
        <strain evidence="2 3">CCTCC AB 2010389</strain>
    </source>
</reference>
<proteinExistence type="predicted"/>
<organism evidence="2 3">
    <name type="scientific">Lysinibacillus mangiferihumi</name>
    <dbReference type="NCBI Taxonomy" id="1130819"/>
    <lineage>
        <taxon>Bacteria</taxon>
        <taxon>Bacillati</taxon>
        <taxon>Bacillota</taxon>
        <taxon>Bacilli</taxon>
        <taxon>Bacillales</taxon>
        <taxon>Bacillaceae</taxon>
        <taxon>Lysinibacillus</taxon>
    </lineage>
</organism>
<comment type="caution">
    <text evidence="2">The sequence shown here is derived from an EMBL/GenBank/DDBJ whole genome shotgun (WGS) entry which is preliminary data.</text>
</comment>